<gene>
    <name evidence="1" type="ORF">DPMN_158528</name>
</gene>
<keyword evidence="2" id="KW-1185">Reference proteome</keyword>
<sequence>MEENLAIAVNTLEAKIQGGEVRLESKTKAGELRLESNTKEGEVPIESKTMEGELRLESNIQAVNKIEQEEYERGVAEML</sequence>
<proteinExistence type="predicted"/>
<dbReference type="Proteomes" id="UP000828390">
    <property type="component" value="Unassembled WGS sequence"/>
</dbReference>
<organism evidence="1 2">
    <name type="scientific">Dreissena polymorpha</name>
    <name type="common">Zebra mussel</name>
    <name type="synonym">Mytilus polymorpha</name>
    <dbReference type="NCBI Taxonomy" id="45954"/>
    <lineage>
        <taxon>Eukaryota</taxon>
        <taxon>Metazoa</taxon>
        <taxon>Spiralia</taxon>
        <taxon>Lophotrochozoa</taxon>
        <taxon>Mollusca</taxon>
        <taxon>Bivalvia</taxon>
        <taxon>Autobranchia</taxon>
        <taxon>Heteroconchia</taxon>
        <taxon>Euheterodonta</taxon>
        <taxon>Imparidentia</taxon>
        <taxon>Neoheterodontei</taxon>
        <taxon>Myida</taxon>
        <taxon>Dreissenoidea</taxon>
        <taxon>Dreissenidae</taxon>
        <taxon>Dreissena</taxon>
    </lineage>
</organism>
<protein>
    <submittedName>
        <fullName evidence="1">Uncharacterized protein</fullName>
    </submittedName>
</protein>
<dbReference type="EMBL" id="JAIWYP010000008">
    <property type="protein sequence ID" value="KAH3780707.1"/>
    <property type="molecule type" value="Genomic_DNA"/>
</dbReference>
<name>A0A9D4EMM1_DREPO</name>
<dbReference type="AlphaFoldDB" id="A0A9D4EMM1"/>
<reference evidence="1" key="2">
    <citation type="submission" date="2020-11" db="EMBL/GenBank/DDBJ databases">
        <authorList>
            <person name="McCartney M.A."/>
            <person name="Auch B."/>
            <person name="Kono T."/>
            <person name="Mallez S."/>
            <person name="Becker A."/>
            <person name="Gohl D.M."/>
            <person name="Silverstein K.A.T."/>
            <person name="Koren S."/>
            <person name="Bechman K.B."/>
            <person name="Herman A."/>
            <person name="Abrahante J.E."/>
            <person name="Garbe J."/>
        </authorList>
    </citation>
    <scope>NUCLEOTIDE SEQUENCE</scope>
    <source>
        <strain evidence="1">Duluth1</strain>
        <tissue evidence="1">Whole animal</tissue>
    </source>
</reference>
<evidence type="ECO:0000313" key="2">
    <source>
        <dbReference type="Proteomes" id="UP000828390"/>
    </source>
</evidence>
<comment type="caution">
    <text evidence="1">The sequence shown here is derived from an EMBL/GenBank/DDBJ whole genome shotgun (WGS) entry which is preliminary data.</text>
</comment>
<accession>A0A9D4EMM1</accession>
<evidence type="ECO:0000313" key="1">
    <source>
        <dbReference type="EMBL" id="KAH3780707.1"/>
    </source>
</evidence>
<reference evidence="1" key="1">
    <citation type="journal article" date="2019" name="bioRxiv">
        <title>The Genome of the Zebra Mussel, Dreissena polymorpha: A Resource for Invasive Species Research.</title>
        <authorList>
            <person name="McCartney M.A."/>
            <person name="Auch B."/>
            <person name="Kono T."/>
            <person name="Mallez S."/>
            <person name="Zhang Y."/>
            <person name="Obille A."/>
            <person name="Becker A."/>
            <person name="Abrahante J.E."/>
            <person name="Garbe J."/>
            <person name="Badalamenti J.P."/>
            <person name="Herman A."/>
            <person name="Mangelson H."/>
            <person name="Liachko I."/>
            <person name="Sullivan S."/>
            <person name="Sone E.D."/>
            <person name="Koren S."/>
            <person name="Silverstein K.A.T."/>
            <person name="Beckman K.B."/>
            <person name="Gohl D.M."/>
        </authorList>
    </citation>
    <scope>NUCLEOTIDE SEQUENCE</scope>
    <source>
        <strain evidence="1">Duluth1</strain>
        <tissue evidence="1">Whole animal</tissue>
    </source>
</reference>